<dbReference type="AlphaFoldDB" id="A0A857GUH2"/>
<feature type="chain" id="PRO_5032963424" description="Peptidase inhibitor I78 family protein" evidence="2">
    <location>
        <begin position="38"/>
        <end position="118"/>
    </location>
</feature>
<dbReference type="PANTHER" id="PTHR39600:SF1">
    <property type="entry name" value="PEPTIDASE INHIBITOR I78 FAMILY PROTEIN"/>
    <property type="match status" value="1"/>
</dbReference>
<proteinExistence type="predicted"/>
<dbReference type="PANTHER" id="PTHR39600">
    <property type="entry name" value="PEPTIDASE INHIBITOR I78 FAMILY PROTEIN"/>
    <property type="match status" value="1"/>
</dbReference>
<dbReference type="Pfam" id="PF11720">
    <property type="entry name" value="Inhibitor_I78"/>
    <property type="match status" value="1"/>
</dbReference>
<evidence type="ECO:0000256" key="1">
    <source>
        <dbReference type="SAM" id="MobiDB-lite"/>
    </source>
</evidence>
<dbReference type="EMBL" id="CP024621">
    <property type="protein sequence ID" value="QHD51621.1"/>
    <property type="molecule type" value="Genomic_DNA"/>
</dbReference>
<feature type="region of interest" description="Disordered" evidence="1">
    <location>
        <begin position="31"/>
        <end position="51"/>
    </location>
</feature>
<dbReference type="OrthoDB" id="6049927at2"/>
<dbReference type="KEGG" id="hmd:CTT34_15285"/>
<organism evidence="3 4">
    <name type="scientific">Vreelandella aquamarina</name>
    <dbReference type="NCBI Taxonomy" id="77097"/>
    <lineage>
        <taxon>Bacteria</taxon>
        <taxon>Pseudomonadati</taxon>
        <taxon>Pseudomonadota</taxon>
        <taxon>Gammaproteobacteria</taxon>
        <taxon>Oceanospirillales</taxon>
        <taxon>Halomonadaceae</taxon>
        <taxon>Vreelandella</taxon>
    </lineage>
</organism>
<feature type="signal peptide" evidence="2">
    <location>
        <begin position="1"/>
        <end position="37"/>
    </location>
</feature>
<evidence type="ECO:0008006" key="5">
    <source>
        <dbReference type="Google" id="ProtNLM"/>
    </source>
</evidence>
<protein>
    <recommendedName>
        <fullName evidence="5">Peptidase inhibitor I78 family protein</fullName>
    </recommendedName>
</protein>
<keyword evidence="2" id="KW-0732">Signal</keyword>
<evidence type="ECO:0000256" key="2">
    <source>
        <dbReference type="SAM" id="SignalP"/>
    </source>
</evidence>
<evidence type="ECO:0000313" key="4">
    <source>
        <dbReference type="Proteomes" id="UP000463949"/>
    </source>
</evidence>
<dbReference type="Proteomes" id="UP000463949">
    <property type="component" value="Chromosome"/>
</dbReference>
<evidence type="ECO:0000313" key="3">
    <source>
        <dbReference type="EMBL" id="QHD51621.1"/>
    </source>
</evidence>
<dbReference type="InterPro" id="IPR021719">
    <property type="entry name" value="Prot_inh_I78"/>
</dbReference>
<gene>
    <name evidence="3" type="ORF">CTT34_15285</name>
</gene>
<name>A0A857GUH2_9GAMM</name>
<sequence length="118" mass="12601">MPVNRRMTTPPRHLKRVGSALAVLLLAGCSSTPSETAAPKPPTVDPTAPTNQTCDASAVQYAIGAPFDEANVATLEEQSGARQVRVLRPGSAATMDYRDDRLNIHLESNDMIEALRCG</sequence>
<dbReference type="Gene3D" id="3.30.10.10">
    <property type="entry name" value="Trypsin Inhibitor V, subunit A"/>
    <property type="match status" value="1"/>
</dbReference>
<reference evidence="3 4" key="1">
    <citation type="submission" date="2017-10" db="EMBL/GenBank/DDBJ databases">
        <title>Coral associated bacteria.</title>
        <authorList>
            <person name="Wang X."/>
        </authorList>
    </citation>
    <scope>NUCLEOTIDE SEQUENCE [LARGE SCALE GENOMIC DNA]</scope>
    <source>
        <strain evidence="3 4">SCSIO 43005</strain>
    </source>
</reference>
<accession>A0A857GUH2</accession>
<dbReference type="PROSITE" id="PS51257">
    <property type="entry name" value="PROKAR_LIPOPROTEIN"/>
    <property type="match status" value="1"/>
</dbReference>